<evidence type="ECO:0000313" key="5">
    <source>
        <dbReference type="EMBL" id="KAK7098639.1"/>
    </source>
</evidence>
<reference evidence="5 6" key="1">
    <citation type="submission" date="2024-02" db="EMBL/GenBank/DDBJ databases">
        <title>Chromosome-scale genome assembly of the rough periwinkle Littorina saxatilis.</title>
        <authorList>
            <person name="De Jode A."/>
            <person name="Faria R."/>
            <person name="Formenti G."/>
            <person name="Sims Y."/>
            <person name="Smith T.P."/>
            <person name="Tracey A."/>
            <person name="Wood J.M.D."/>
            <person name="Zagrodzka Z.B."/>
            <person name="Johannesson K."/>
            <person name="Butlin R.K."/>
            <person name="Leder E.H."/>
        </authorList>
    </citation>
    <scope>NUCLEOTIDE SEQUENCE [LARGE SCALE GENOMIC DNA]</scope>
    <source>
        <strain evidence="5">Snail1</strain>
        <tissue evidence="5">Muscle</tissue>
    </source>
</reference>
<dbReference type="FunFam" id="1.10.246.130:FF:000001">
    <property type="entry name" value="Gamma-glutamyltransferase 5 isoform 1"/>
    <property type="match status" value="1"/>
</dbReference>
<feature type="binding site" evidence="3">
    <location>
        <position position="496"/>
    </location>
    <ligand>
        <name>L-glutamate</name>
        <dbReference type="ChEBI" id="CHEBI:29985"/>
    </ligand>
</feature>
<keyword evidence="1" id="KW-0800">Toxin</keyword>
<organism evidence="5 6">
    <name type="scientific">Littorina saxatilis</name>
    <dbReference type="NCBI Taxonomy" id="31220"/>
    <lineage>
        <taxon>Eukaryota</taxon>
        <taxon>Metazoa</taxon>
        <taxon>Spiralia</taxon>
        <taxon>Lophotrochozoa</taxon>
        <taxon>Mollusca</taxon>
        <taxon>Gastropoda</taxon>
        <taxon>Caenogastropoda</taxon>
        <taxon>Littorinimorpha</taxon>
        <taxon>Littorinoidea</taxon>
        <taxon>Littorinidae</taxon>
        <taxon>Littorina</taxon>
    </lineage>
</organism>
<evidence type="ECO:0000256" key="1">
    <source>
        <dbReference type="ARBA" id="ARBA00084097"/>
    </source>
</evidence>
<dbReference type="NCBIfam" id="TIGR00066">
    <property type="entry name" value="g_glut_trans"/>
    <property type="match status" value="1"/>
</dbReference>
<feature type="compositionally biased region" description="Basic and acidic residues" evidence="4">
    <location>
        <begin position="1"/>
        <end position="14"/>
    </location>
</feature>
<evidence type="ECO:0000256" key="3">
    <source>
        <dbReference type="PIRSR" id="PIRSR600101-2"/>
    </source>
</evidence>
<comment type="caution">
    <text evidence="5">The sequence shown here is derived from an EMBL/GenBank/DDBJ whole genome shotgun (WGS) entry which is preliminary data.</text>
</comment>
<dbReference type="SUPFAM" id="SSF56235">
    <property type="entry name" value="N-terminal nucleophile aminohydrolases (Ntn hydrolases)"/>
    <property type="match status" value="1"/>
</dbReference>
<keyword evidence="1" id="KW-1199">Hemostasis impairing toxin</keyword>
<keyword evidence="1" id="KW-1202">Platelet aggregation activating toxin</keyword>
<feature type="compositionally biased region" description="Gly residues" evidence="4">
    <location>
        <begin position="22"/>
        <end position="58"/>
    </location>
</feature>
<dbReference type="GO" id="GO:0036374">
    <property type="term" value="F:glutathione hydrolase activity"/>
    <property type="evidence" value="ECO:0007669"/>
    <property type="project" value="InterPro"/>
</dbReference>
<dbReference type="Proteomes" id="UP001374579">
    <property type="component" value="Unassembled WGS sequence"/>
</dbReference>
<feature type="binding site" evidence="3">
    <location>
        <begin position="426"/>
        <end position="428"/>
    </location>
    <ligand>
        <name>L-glutamate</name>
        <dbReference type="ChEBI" id="CHEBI:29985"/>
    </ligand>
</feature>
<dbReference type="GO" id="GO:0005886">
    <property type="term" value="C:plasma membrane"/>
    <property type="evidence" value="ECO:0007669"/>
    <property type="project" value="TreeGrafter"/>
</dbReference>
<feature type="active site" description="Nucleophile" evidence="2">
    <location>
        <position position="408"/>
    </location>
</feature>
<dbReference type="AlphaFoldDB" id="A0AAN9B4R5"/>
<dbReference type="InterPro" id="IPR043138">
    <property type="entry name" value="GGT_lsub"/>
</dbReference>
<dbReference type="Pfam" id="PF01019">
    <property type="entry name" value="G_glu_transpept"/>
    <property type="match status" value="1"/>
</dbReference>
<name>A0AAN9B4R5_9CAEN</name>
<feature type="binding site" evidence="3">
    <location>
        <position position="128"/>
    </location>
    <ligand>
        <name>L-glutamate</name>
        <dbReference type="ChEBI" id="CHEBI:29985"/>
    </ligand>
</feature>
<dbReference type="PRINTS" id="PR01210">
    <property type="entry name" value="GGTRANSPTASE"/>
</dbReference>
<proteinExistence type="predicted"/>
<dbReference type="InterPro" id="IPR000101">
    <property type="entry name" value="GGT_peptidase"/>
</dbReference>
<dbReference type="PANTHER" id="PTHR11686:SF9">
    <property type="entry name" value="RE13973P"/>
    <property type="match status" value="1"/>
</dbReference>
<feature type="binding site" evidence="3">
    <location>
        <position position="450"/>
    </location>
    <ligand>
        <name>L-glutamate</name>
        <dbReference type="ChEBI" id="CHEBI:29985"/>
    </ligand>
</feature>
<dbReference type="InterPro" id="IPR043137">
    <property type="entry name" value="GGT_ssub_C"/>
</dbReference>
<evidence type="ECO:0000256" key="2">
    <source>
        <dbReference type="PIRSR" id="PIRSR600101-1"/>
    </source>
</evidence>
<dbReference type="FunFam" id="3.60.20.40:FF:000001">
    <property type="entry name" value="Gamma-glutamyltranspeptidase 1"/>
    <property type="match status" value="1"/>
</dbReference>
<dbReference type="PANTHER" id="PTHR11686">
    <property type="entry name" value="GAMMA GLUTAMYL TRANSPEPTIDASE"/>
    <property type="match status" value="1"/>
</dbReference>
<evidence type="ECO:0000256" key="4">
    <source>
        <dbReference type="SAM" id="MobiDB-lite"/>
    </source>
</evidence>
<keyword evidence="6" id="KW-1185">Reference proteome</keyword>
<evidence type="ECO:0000313" key="6">
    <source>
        <dbReference type="Proteomes" id="UP001374579"/>
    </source>
</evidence>
<dbReference type="Gene3D" id="1.10.246.130">
    <property type="match status" value="1"/>
</dbReference>
<gene>
    <name evidence="5" type="ORF">V1264_002891</name>
</gene>
<sequence length="598" mass="63702">MTLTCDRWRPRGQDQHVLSVQQGGGAGGSGGDGDGVAPGAGPGAGAGTEGQRPGTGGRMAVGAVAADHTACSELGRDMLLAGGSAVDAAIAALVCVGVRQPHSMGIGGGLFLAVYRKAPLAVDMYDGRQEAPAAASHQTFLNKTFLFGNLSIAVPGEIQTYWEAHQKHGRLPWKQLFLPTIKMAADGHPLSYSTARALRVLKSAFGYSIRDLPELCKIFCKENGEPKDEGDEIKMPALARTLQGIADQGPDYLYSNTSGAARALVADVQDMGGLMTMSDLENYKVVKAPPVSVELGDLTLHTPTAPSGGPVLALISKIIYDLNLTASDLGNSTREAAMWHRVVEAFKFVFADRLHLGDPAFADVAELLEKMASPGYAQKLLEDIDPTRTYDPEHYTNVSGAAWREEGTTHISVIGPDGDAVSATSTINYYFGSLLVSPSTGIILNNEMADFATPDESKPLSPNCIEPGKRPLSSMAPLIVVDKGGNPFLTLGSAGGSTITTVNAQVTARVLWLKQSVEEAIRAKRFHHQLFPNVLQWEHGFSRDVVDKLAGYGHVMKEKTSYLAVVQAVSRDSVTGEVSAFSDPRKQAEARLIYDDEI</sequence>
<dbReference type="GO" id="GO:0006751">
    <property type="term" value="P:glutathione catabolic process"/>
    <property type="evidence" value="ECO:0007669"/>
    <property type="project" value="InterPro"/>
</dbReference>
<feature type="binding site" evidence="3">
    <location>
        <begin position="473"/>
        <end position="474"/>
    </location>
    <ligand>
        <name>L-glutamate</name>
        <dbReference type="ChEBI" id="CHEBI:29985"/>
    </ligand>
</feature>
<dbReference type="EMBL" id="JBAMIC010000012">
    <property type="protein sequence ID" value="KAK7098639.1"/>
    <property type="molecule type" value="Genomic_DNA"/>
</dbReference>
<dbReference type="Gene3D" id="3.60.20.40">
    <property type="match status" value="1"/>
</dbReference>
<accession>A0AAN9B4R5</accession>
<protein>
    <submittedName>
        <fullName evidence="5">Uncharacterized protein</fullName>
    </submittedName>
</protein>
<dbReference type="InterPro" id="IPR029055">
    <property type="entry name" value="Ntn_hydrolases_N"/>
</dbReference>
<feature type="region of interest" description="Disordered" evidence="4">
    <location>
        <begin position="1"/>
        <end position="58"/>
    </location>
</feature>